<proteinExistence type="predicted"/>
<gene>
    <name evidence="2" type="ORF">UFOPK3376_02087</name>
</gene>
<sequence>MPEFEGSLEDGGVSGGHVDALGAALANVKPEYRDVFAADAARLLAVAERCTPEQFARFLTREIDRLDARAGDEKLARQRRNAGVRYWFDRDSGMWMLRGQFDPETGLELQGRLDNAVEALFHAAVPDDCPTGDTKQDFLRAAALTQLLRGRLDNAGESIDDAGRGVEVTVIIDLETLLHGLHEHTIIDTGSDAVLPIESYRRMACSAAIIPAVLNGDGVILDQGREQRLANRVQRRALRTMYQTCAIPGCVVRSRYCQPHHLHWWRHGGPTDLHNLLPLCSRHHHAVHDGGWKLTLHVDRSLTITFPNGTTQSTGPPGTQRAA</sequence>
<dbReference type="EMBL" id="CAFBLP010000057">
    <property type="protein sequence ID" value="CAB4885271.1"/>
    <property type="molecule type" value="Genomic_DNA"/>
</dbReference>
<accession>A0A6J7ESK9</accession>
<evidence type="ECO:0000313" key="2">
    <source>
        <dbReference type="EMBL" id="CAB4885271.1"/>
    </source>
</evidence>
<name>A0A6J7ESK9_9ZZZZ</name>
<dbReference type="InterPro" id="IPR003870">
    <property type="entry name" value="DUF222"/>
</dbReference>
<feature type="domain" description="HNH nuclease" evidence="1">
    <location>
        <begin position="233"/>
        <end position="285"/>
    </location>
</feature>
<dbReference type="AlphaFoldDB" id="A0A6J7ESK9"/>
<dbReference type="CDD" id="cd00085">
    <property type="entry name" value="HNHc"/>
    <property type="match status" value="1"/>
</dbReference>
<protein>
    <submittedName>
        <fullName evidence="2">Unannotated protein</fullName>
    </submittedName>
</protein>
<dbReference type="InterPro" id="IPR003615">
    <property type="entry name" value="HNH_nuc"/>
</dbReference>
<evidence type="ECO:0000259" key="1">
    <source>
        <dbReference type="SMART" id="SM00507"/>
    </source>
</evidence>
<reference evidence="2" key="1">
    <citation type="submission" date="2020-05" db="EMBL/GenBank/DDBJ databases">
        <authorList>
            <person name="Chiriac C."/>
            <person name="Salcher M."/>
            <person name="Ghai R."/>
            <person name="Kavagutti S V."/>
        </authorList>
    </citation>
    <scope>NUCLEOTIDE SEQUENCE</scope>
</reference>
<organism evidence="2">
    <name type="scientific">freshwater metagenome</name>
    <dbReference type="NCBI Taxonomy" id="449393"/>
    <lineage>
        <taxon>unclassified sequences</taxon>
        <taxon>metagenomes</taxon>
        <taxon>ecological metagenomes</taxon>
    </lineage>
</organism>
<dbReference type="Pfam" id="PF02720">
    <property type="entry name" value="DUF222"/>
    <property type="match status" value="1"/>
</dbReference>
<dbReference type="Gene3D" id="1.10.30.50">
    <property type="match status" value="1"/>
</dbReference>
<dbReference type="SMART" id="SM00507">
    <property type="entry name" value="HNHc"/>
    <property type="match status" value="1"/>
</dbReference>